<evidence type="ECO:0000256" key="19">
    <source>
        <dbReference type="PIRSR" id="PIRSR006135-2"/>
    </source>
</evidence>
<dbReference type="Proteomes" id="UP001198893">
    <property type="component" value="Unassembled WGS sequence"/>
</dbReference>
<evidence type="ECO:0000256" key="15">
    <source>
        <dbReference type="ARBA" id="ARBA00023134"/>
    </source>
</evidence>
<evidence type="ECO:0000256" key="2">
    <source>
        <dbReference type="ARBA" id="ARBA00000711"/>
    </source>
</evidence>
<comment type="similarity">
    <text evidence="7">Belongs to the CobU/CobP family.</text>
</comment>
<evidence type="ECO:0000256" key="10">
    <source>
        <dbReference type="ARBA" id="ARBA00022573"/>
    </source>
</evidence>
<accession>A0AAW4WFQ8</accession>
<comment type="catalytic activity">
    <reaction evidence="3">
        <text>adenosylcob(III)inamide + GTP = adenosylcob(III)inamide phosphate + GDP + H(+)</text>
        <dbReference type="Rhea" id="RHEA:15765"/>
        <dbReference type="ChEBI" id="CHEBI:2480"/>
        <dbReference type="ChEBI" id="CHEBI:15378"/>
        <dbReference type="ChEBI" id="CHEBI:37565"/>
        <dbReference type="ChEBI" id="CHEBI:58189"/>
        <dbReference type="ChEBI" id="CHEBI:58502"/>
        <dbReference type="EC" id="2.7.1.156"/>
    </reaction>
</comment>
<dbReference type="PIRSF" id="PIRSF006135">
    <property type="entry name" value="CobU"/>
    <property type="match status" value="1"/>
</dbReference>
<dbReference type="GO" id="GO:0008820">
    <property type="term" value="F:cobinamide phosphate guanylyltransferase activity"/>
    <property type="evidence" value="ECO:0007669"/>
    <property type="project" value="UniProtKB-EC"/>
</dbReference>
<dbReference type="Pfam" id="PF02283">
    <property type="entry name" value="CobU"/>
    <property type="match status" value="1"/>
</dbReference>
<feature type="binding site" evidence="19">
    <location>
        <position position="63"/>
    </location>
    <ligand>
        <name>GTP</name>
        <dbReference type="ChEBI" id="CHEBI:37565"/>
    </ligand>
</feature>
<dbReference type="EC" id="2.7.1.156" evidence="8"/>
<dbReference type="AlphaFoldDB" id="A0AAW4WFQ8"/>
<dbReference type="PANTHER" id="PTHR34848">
    <property type="match status" value="1"/>
</dbReference>
<evidence type="ECO:0000256" key="3">
    <source>
        <dbReference type="ARBA" id="ARBA00001522"/>
    </source>
</evidence>
<evidence type="ECO:0000256" key="13">
    <source>
        <dbReference type="ARBA" id="ARBA00022777"/>
    </source>
</evidence>
<dbReference type="SUPFAM" id="SSF52540">
    <property type="entry name" value="P-loop containing nucleoside triphosphate hydrolases"/>
    <property type="match status" value="1"/>
</dbReference>
<comment type="caution">
    <text evidence="20">The sequence shown here is derived from an EMBL/GenBank/DDBJ whole genome shotgun (WGS) entry which is preliminary data.</text>
</comment>
<dbReference type="EMBL" id="JAJEQW010000002">
    <property type="protein sequence ID" value="MCC2241302.1"/>
    <property type="molecule type" value="Genomic_DNA"/>
</dbReference>
<evidence type="ECO:0000256" key="17">
    <source>
        <dbReference type="ARBA" id="ARBA00030571"/>
    </source>
</evidence>
<evidence type="ECO:0000256" key="8">
    <source>
        <dbReference type="ARBA" id="ARBA00012016"/>
    </source>
</evidence>
<dbReference type="EC" id="2.7.7.62" evidence="9"/>
<evidence type="ECO:0000256" key="1">
    <source>
        <dbReference type="ARBA" id="ARBA00000312"/>
    </source>
</evidence>
<keyword evidence="15 19" id="KW-0342">GTP-binding</keyword>
<evidence type="ECO:0000256" key="9">
    <source>
        <dbReference type="ARBA" id="ARBA00012523"/>
    </source>
</evidence>
<dbReference type="GO" id="GO:0043752">
    <property type="term" value="F:adenosylcobinamide kinase activity"/>
    <property type="evidence" value="ECO:0007669"/>
    <property type="project" value="UniProtKB-EC"/>
</dbReference>
<evidence type="ECO:0000256" key="16">
    <source>
        <dbReference type="ARBA" id="ARBA00029570"/>
    </source>
</evidence>
<evidence type="ECO:0000256" key="4">
    <source>
        <dbReference type="ARBA" id="ARBA00003889"/>
    </source>
</evidence>
<name>A0AAW4WFQ8_9FIRM</name>
<evidence type="ECO:0000256" key="5">
    <source>
        <dbReference type="ARBA" id="ARBA00004692"/>
    </source>
</evidence>
<protein>
    <recommendedName>
        <fullName evidence="16">Adenosylcobinamide kinase</fullName>
        <ecNumber evidence="8">2.7.1.156</ecNumber>
        <ecNumber evidence="9">2.7.7.62</ecNumber>
    </recommendedName>
    <alternativeName>
        <fullName evidence="17">Adenosylcobinamide-phosphate guanylyltransferase</fullName>
    </alternativeName>
</protein>
<dbReference type="GO" id="GO:0009236">
    <property type="term" value="P:cobalamin biosynthetic process"/>
    <property type="evidence" value="ECO:0007669"/>
    <property type="project" value="UniProtKB-KW"/>
</dbReference>
<evidence type="ECO:0000313" key="21">
    <source>
        <dbReference type="Proteomes" id="UP001198893"/>
    </source>
</evidence>
<gene>
    <name evidence="20" type="ORF">LKD47_03140</name>
</gene>
<keyword evidence="12 19" id="KW-0547">Nucleotide-binding</keyword>
<evidence type="ECO:0000256" key="7">
    <source>
        <dbReference type="ARBA" id="ARBA00007490"/>
    </source>
</evidence>
<dbReference type="InterPro" id="IPR027417">
    <property type="entry name" value="P-loop_NTPase"/>
</dbReference>
<evidence type="ECO:0000256" key="14">
    <source>
        <dbReference type="ARBA" id="ARBA00022840"/>
    </source>
</evidence>
<dbReference type="InterPro" id="IPR003203">
    <property type="entry name" value="CobU/CobP"/>
</dbReference>
<keyword evidence="20" id="KW-0548">Nucleotidyltransferase</keyword>
<evidence type="ECO:0000313" key="20">
    <source>
        <dbReference type="EMBL" id="MCC2241302.1"/>
    </source>
</evidence>
<evidence type="ECO:0000256" key="6">
    <source>
        <dbReference type="ARBA" id="ARBA00005159"/>
    </source>
</evidence>
<dbReference type="GO" id="GO:0005525">
    <property type="term" value="F:GTP binding"/>
    <property type="evidence" value="ECO:0007669"/>
    <property type="project" value="UniProtKB-KW"/>
</dbReference>
<reference evidence="20" key="1">
    <citation type="submission" date="2021-10" db="EMBL/GenBank/DDBJ databases">
        <title>Anaerobic single-cell dispensing facilitates the cultivation of human gut bacteria.</title>
        <authorList>
            <person name="Afrizal A."/>
        </authorList>
    </citation>
    <scope>NUCLEOTIDE SEQUENCE</scope>
    <source>
        <strain evidence="20">CLA-AA-H204</strain>
    </source>
</reference>
<feature type="active site" description="GMP-histidine intermediate" evidence="18">
    <location>
        <position position="50"/>
    </location>
</feature>
<organism evidence="20 21">
    <name type="scientific">Roseburia amylophila</name>
    <dbReference type="NCBI Taxonomy" id="2981794"/>
    <lineage>
        <taxon>Bacteria</taxon>
        <taxon>Bacillati</taxon>
        <taxon>Bacillota</taxon>
        <taxon>Clostridia</taxon>
        <taxon>Lachnospirales</taxon>
        <taxon>Lachnospiraceae</taxon>
        <taxon>Roseburia</taxon>
    </lineage>
</organism>
<dbReference type="Gene3D" id="3.40.50.300">
    <property type="entry name" value="P-loop containing nucleotide triphosphate hydrolases"/>
    <property type="match status" value="1"/>
</dbReference>
<comment type="pathway">
    <text evidence="6">Cofactor biosynthesis; adenosylcobalamin biosynthesis; adenosylcobalamin from cob(II)yrinate a,c-diamide: step 5/7.</text>
</comment>
<keyword evidence="11" id="KW-0808">Transferase</keyword>
<dbReference type="GO" id="GO:0005524">
    <property type="term" value="F:ATP binding"/>
    <property type="evidence" value="ECO:0007669"/>
    <property type="project" value="UniProtKB-KW"/>
</dbReference>
<comment type="catalytic activity">
    <reaction evidence="2">
        <text>adenosylcob(III)inamide phosphate + GTP + H(+) = adenosylcob(III)inamide-GDP + diphosphate</text>
        <dbReference type="Rhea" id="RHEA:22712"/>
        <dbReference type="ChEBI" id="CHEBI:15378"/>
        <dbReference type="ChEBI" id="CHEBI:33019"/>
        <dbReference type="ChEBI" id="CHEBI:37565"/>
        <dbReference type="ChEBI" id="CHEBI:58502"/>
        <dbReference type="ChEBI" id="CHEBI:60487"/>
        <dbReference type="EC" id="2.7.7.62"/>
    </reaction>
</comment>
<dbReference type="PANTHER" id="PTHR34848:SF1">
    <property type="entry name" value="BIFUNCTIONAL ADENOSYLCOBALAMIN BIOSYNTHESIS PROTEIN COBU"/>
    <property type="match status" value="1"/>
</dbReference>
<comment type="catalytic activity">
    <reaction evidence="1">
        <text>adenosylcob(III)inamide + ATP = adenosylcob(III)inamide phosphate + ADP + H(+)</text>
        <dbReference type="Rhea" id="RHEA:15769"/>
        <dbReference type="ChEBI" id="CHEBI:2480"/>
        <dbReference type="ChEBI" id="CHEBI:15378"/>
        <dbReference type="ChEBI" id="CHEBI:30616"/>
        <dbReference type="ChEBI" id="CHEBI:58502"/>
        <dbReference type="ChEBI" id="CHEBI:456216"/>
        <dbReference type="EC" id="2.7.1.156"/>
    </reaction>
</comment>
<evidence type="ECO:0000256" key="11">
    <source>
        <dbReference type="ARBA" id="ARBA00022679"/>
    </source>
</evidence>
<dbReference type="CDD" id="cd00544">
    <property type="entry name" value="CobU"/>
    <property type="match status" value="1"/>
</dbReference>
<dbReference type="RefSeq" id="WP_227709665.1">
    <property type="nucleotide sequence ID" value="NZ_JAJEQW010000002.1"/>
</dbReference>
<keyword evidence="14" id="KW-0067">ATP-binding</keyword>
<comment type="function">
    <text evidence="4">Catalyzes ATP-dependent phosphorylation of adenosylcobinamide and addition of GMP to adenosylcobinamide phosphate.</text>
</comment>
<keyword evidence="13 20" id="KW-0418">Kinase</keyword>
<feature type="binding site" evidence="19">
    <location>
        <position position="99"/>
    </location>
    <ligand>
        <name>GTP</name>
        <dbReference type="ChEBI" id="CHEBI:37565"/>
    </ligand>
</feature>
<keyword evidence="10" id="KW-0169">Cobalamin biosynthesis</keyword>
<sequence length="200" mass="21794">MIALVIGGSGSGKSAYAEQMAVKAAGNGSLYYVATMQVYDEEGKKKVERHQKMRAGKGFLTIEQPRRLKEAAKKVATEKVSAGKVAAERVPAGKIVLLECMSNLVANEMFSEENLSAVMDEAKVKQLSHEIISGVTALQDSCDILIIVTNQIFEDGIRYDASTMDYIRLLGDINRQIAERAEQVIEVVAGIPIFIKKDGI</sequence>
<evidence type="ECO:0000256" key="12">
    <source>
        <dbReference type="ARBA" id="ARBA00022741"/>
    </source>
</evidence>
<proteinExistence type="inferred from homology"/>
<feature type="binding site" evidence="19">
    <location>
        <begin position="7"/>
        <end position="14"/>
    </location>
    <ligand>
        <name>GTP</name>
        <dbReference type="ChEBI" id="CHEBI:37565"/>
    </ligand>
</feature>
<evidence type="ECO:0000256" key="18">
    <source>
        <dbReference type="PIRSR" id="PIRSR006135-1"/>
    </source>
</evidence>
<comment type="pathway">
    <text evidence="5">Cofactor biosynthesis; adenosylcobalamin biosynthesis; adenosylcobalamin from cob(II)yrinate a,c-diamide: step 6/7.</text>
</comment>